<dbReference type="Pfam" id="PF00181">
    <property type="entry name" value="Ribosomal_L2_N"/>
    <property type="match status" value="1"/>
</dbReference>
<comment type="function">
    <text evidence="5">One of the primary rRNA binding proteins. Required for association of the 30S and 50S subunits to form the 70S ribosome, for tRNA binding and peptide bond formation. It has been suggested to have peptidyltransferase activity; this is somewhat controversial. Makes several contacts with the 16S rRNA in the 70S ribosome.</text>
</comment>
<keyword evidence="2 5" id="KW-0689">Ribosomal protein</keyword>
<dbReference type="NCBIfam" id="TIGR01171">
    <property type="entry name" value="rplB_bact"/>
    <property type="match status" value="1"/>
</dbReference>
<name>A0A6P1M2B0_9BACT</name>
<dbReference type="InterPro" id="IPR014722">
    <property type="entry name" value="Rib_uL2_dom2"/>
</dbReference>
<comment type="similarity">
    <text evidence="1 5">Belongs to the universal ribosomal protein uL2 family.</text>
</comment>
<dbReference type="Proteomes" id="UP000464954">
    <property type="component" value="Chromosome"/>
</dbReference>
<dbReference type="EMBL" id="CP047593">
    <property type="protein sequence ID" value="QHI68252.1"/>
    <property type="molecule type" value="Genomic_DNA"/>
</dbReference>
<dbReference type="AlphaFoldDB" id="A0A6P1M2B0"/>
<evidence type="ECO:0000259" key="8">
    <source>
        <dbReference type="SMART" id="SM01383"/>
    </source>
</evidence>
<feature type="region of interest" description="Disordered" evidence="6">
    <location>
        <begin position="26"/>
        <end position="59"/>
    </location>
</feature>
<sequence>MALKKYKPTTPSRRHMTTSAFDEITTKNTPERSLLRSKKSTGGRNSSGRLTTRHKGGGHKRRYRVIDFKRNKFGIPAKVATIEYDPNRSARIALLHYADGEKRYIIAPAGLEVGSTLFSGPGSEPVLGNALPLAEIPLGMTVHNIELEPGCGAQIARSAGTGAQLMSREAGLANLKMPSGEIRRIRTQCMATIGRVGNVDHENIVSGKAGRKRWLGVRPTVRGVAMNPVDHPMGGGEGRTSGGGHPTSPWGTLAKGKRTRKNKKASSQFIVERRKK</sequence>
<evidence type="ECO:0000256" key="6">
    <source>
        <dbReference type="SAM" id="MobiDB-lite"/>
    </source>
</evidence>
<dbReference type="SMART" id="SM01382">
    <property type="entry name" value="Ribosomal_L2_C"/>
    <property type="match status" value="1"/>
</dbReference>
<dbReference type="InterPro" id="IPR002171">
    <property type="entry name" value="Ribosomal_uL2"/>
</dbReference>
<dbReference type="GO" id="GO:0016740">
    <property type="term" value="F:transferase activity"/>
    <property type="evidence" value="ECO:0007669"/>
    <property type="project" value="InterPro"/>
</dbReference>
<dbReference type="InterPro" id="IPR008991">
    <property type="entry name" value="Translation_prot_SH3-like_sf"/>
</dbReference>
<accession>A0A6P1M2B0</accession>
<dbReference type="SUPFAM" id="SSF50104">
    <property type="entry name" value="Translation proteins SH3-like domain"/>
    <property type="match status" value="1"/>
</dbReference>
<protein>
    <recommendedName>
        <fullName evidence="4 5">Large ribosomal subunit protein uL2</fullName>
    </recommendedName>
</protein>
<dbReference type="InterPro" id="IPR022666">
    <property type="entry name" value="Ribosomal_uL2_RNA-bd_dom"/>
</dbReference>
<dbReference type="PANTHER" id="PTHR13691:SF5">
    <property type="entry name" value="LARGE RIBOSOMAL SUBUNIT PROTEIN UL2M"/>
    <property type="match status" value="1"/>
</dbReference>
<evidence type="ECO:0000256" key="5">
    <source>
        <dbReference type="HAMAP-Rule" id="MF_01320"/>
    </source>
</evidence>
<dbReference type="PROSITE" id="PS00467">
    <property type="entry name" value="RIBOSOMAL_L2"/>
    <property type="match status" value="1"/>
</dbReference>
<proteinExistence type="inferred from homology"/>
<dbReference type="Gene3D" id="4.10.950.10">
    <property type="entry name" value="Ribosomal protein L2, domain 3"/>
    <property type="match status" value="1"/>
</dbReference>
<evidence type="ECO:0000256" key="3">
    <source>
        <dbReference type="ARBA" id="ARBA00023274"/>
    </source>
</evidence>
<feature type="domain" description="Large ribosomal subunit protein uL2 C-terminal" evidence="7">
    <location>
        <begin position="125"/>
        <end position="253"/>
    </location>
</feature>
<feature type="domain" description="Large ribosomal subunit protein uL2 RNA-binding" evidence="8">
    <location>
        <begin position="43"/>
        <end position="119"/>
    </location>
</feature>
<dbReference type="HAMAP" id="MF_01320_B">
    <property type="entry name" value="Ribosomal_uL2_B"/>
    <property type="match status" value="1"/>
</dbReference>
<dbReference type="FunFam" id="4.10.950.10:FF:000001">
    <property type="entry name" value="50S ribosomal protein L2"/>
    <property type="match status" value="1"/>
</dbReference>
<comment type="subunit">
    <text evidence="5">Part of the 50S ribosomal subunit. Forms a bridge to the 30S subunit in the 70S ribosome.</text>
</comment>
<dbReference type="InterPro" id="IPR022669">
    <property type="entry name" value="Ribosomal_uL2_C"/>
</dbReference>
<evidence type="ECO:0000256" key="2">
    <source>
        <dbReference type="ARBA" id="ARBA00022980"/>
    </source>
</evidence>
<dbReference type="SMART" id="SM01383">
    <property type="entry name" value="Ribosomal_L2"/>
    <property type="match status" value="1"/>
</dbReference>
<dbReference type="Pfam" id="PF03947">
    <property type="entry name" value="Ribosomal_L2_C"/>
    <property type="match status" value="1"/>
</dbReference>
<keyword evidence="10" id="KW-1185">Reference proteome</keyword>
<organism evidence="9 10">
    <name type="scientific">Tichowtungia aerotolerans</name>
    <dbReference type="NCBI Taxonomy" id="2697043"/>
    <lineage>
        <taxon>Bacteria</taxon>
        <taxon>Pseudomonadati</taxon>
        <taxon>Kiritimatiellota</taxon>
        <taxon>Tichowtungiia</taxon>
        <taxon>Tichowtungiales</taxon>
        <taxon>Tichowtungiaceae</taxon>
        <taxon>Tichowtungia</taxon>
    </lineage>
</organism>
<feature type="compositionally biased region" description="Basic residues" evidence="6">
    <location>
        <begin position="255"/>
        <end position="264"/>
    </location>
</feature>
<evidence type="ECO:0000256" key="1">
    <source>
        <dbReference type="ARBA" id="ARBA00005636"/>
    </source>
</evidence>
<dbReference type="GO" id="GO:0003735">
    <property type="term" value="F:structural constituent of ribosome"/>
    <property type="evidence" value="ECO:0007669"/>
    <property type="project" value="InterPro"/>
</dbReference>
<dbReference type="InterPro" id="IPR005880">
    <property type="entry name" value="Ribosomal_uL2_bac/org-type"/>
</dbReference>
<dbReference type="InterPro" id="IPR022671">
    <property type="entry name" value="Ribosomal_uL2_CS"/>
</dbReference>
<gene>
    <name evidence="5 9" type="primary">rplB</name>
    <name evidence="9" type="ORF">GT409_01880</name>
</gene>
<dbReference type="PANTHER" id="PTHR13691">
    <property type="entry name" value="RIBOSOMAL PROTEIN L2"/>
    <property type="match status" value="1"/>
</dbReference>
<dbReference type="GO" id="GO:0015934">
    <property type="term" value="C:large ribosomal subunit"/>
    <property type="evidence" value="ECO:0007669"/>
    <property type="project" value="InterPro"/>
</dbReference>
<dbReference type="RefSeq" id="WP_160626392.1">
    <property type="nucleotide sequence ID" value="NZ_CP047593.1"/>
</dbReference>
<keyword evidence="3 5" id="KW-0687">Ribonucleoprotein</keyword>
<evidence type="ECO:0000256" key="4">
    <source>
        <dbReference type="ARBA" id="ARBA00035242"/>
    </source>
</evidence>
<dbReference type="Gene3D" id="2.40.50.140">
    <property type="entry name" value="Nucleic acid-binding proteins"/>
    <property type="match status" value="1"/>
</dbReference>
<dbReference type="GO" id="GO:0019843">
    <property type="term" value="F:rRNA binding"/>
    <property type="evidence" value="ECO:0007669"/>
    <property type="project" value="UniProtKB-UniRule"/>
</dbReference>
<dbReference type="Gene3D" id="2.30.30.30">
    <property type="match status" value="1"/>
</dbReference>
<evidence type="ECO:0000313" key="9">
    <source>
        <dbReference type="EMBL" id="QHI68252.1"/>
    </source>
</evidence>
<reference evidence="9 10" key="1">
    <citation type="submission" date="2020-01" db="EMBL/GenBank/DDBJ databases">
        <title>Ponticoccus aerotolerans gen. nov., sp. nov., an anaerobic bacterium and proposal of Ponticoccusceae fam. nov., Ponticoccusles ord. nov. and Ponticoccuse classis nov. in the phylum Kiritimatiellaeota.</title>
        <authorList>
            <person name="Zhou L.Y."/>
            <person name="Du Z.J."/>
        </authorList>
    </citation>
    <scope>NUCLEOTIDE SEQUENCE [LARGE SCALE GENOMIC DNA]</scope>
    <source>
        <strain evidence="9 10">S-5007</strain>
    </source>
</reference>
<keyword evidence="5" id="KW-0699">rRNA-binding</keyword>
<dbReference type="GO" id="GO:0002181">
    <property type="term" value="P:cytoplasmic translation"/>
    <property type="evidence" value="ECO:0007669"/>
    <property type="project" value="TreeGrafter"/>
</dbReference>
<feature type="region of interest" description="Disordered" evidence="6">
    <location>
        <begin position="225"/>
        <end position="276"/>
    </location>
</feature>
<dbReference type="PIRSF" id="PIRSF002158">
    <property type="entry name" value="Ribosomal_L2"/>
    <property type="match status" value="1"/>
</dbReference>
<dbReference type="SUPFAM" id="SSF50249">
    <property type="entry name" value="Nucleic acid-binding proteins"/>
    <property type="match status" value="1"/>
</dbReference>
<evidence type="ECO:0000259" key="7">
    <source>
        <dbReference type="SMART" id="SM01382"/>
    </source>
</evidence>
<dbReference type="InterPro" id="IPR014726">
    <property type="entry name" value="Ribosomal_uL2_dom3"/>
</dbReference>
<dbReference type="FunFam" id="2.30.30.30:FF:000001">
    <property type="entry name" value="50S ribosomal protein L2"/>
    <property type="match status" value="1"/>
</dbReference>
<dbReference type="InterPro" id="IPR012340">
    <property type="entry name" value="NA-bd_OB-fold"/>
</dbReference>
<dbReference type="KEGG" id="taer:GT409_01880"/>
<feature type="compositionally biased region" description="Gly residues" evidence="6">
    <location>
        <begin position="233"/>
        <end position="245"/>
    </location>
</feature>
<keyword evidence="5" id="KW-0694">RNA-binding</keyword>
<dbReference type="FunFam" id="2.40.50.140:FF:000003">
    <property type="entry name" value="50S ribosomal protein L2"/>
    <property type="match status" value="1"/>
</dbReference>
<evidence type="ECO:0000313" key="10">
    <source>
        <dbReference type="Proteomes" id="UP000464954"/>
    </source>
</evidence>